<evidence type="ECO:0000313" key="6">
    <source>
        <dbReference type="Proteomes" id="UP000320431"/>
    </source>
</evidence>
<sequence length="1255" mass="134497">MYRPGRPHTQADATRDTIAVAEGPPSLSGDAAHRVLIEWNRTAQAYDRTETVWGLVEKQAQAHPQRTAIIDGHVEVDYARLTARANAIAATLAARGVRPGALVGVCMGRRWELAATLLGVLRAGCAYVPLDPEYPRERVRYMLEHARAAAVVVDGDTPAELCAGTAGLLRLDAMDEPVPDAMPTPSARDLAYVIYTSGSTGHPKGVAVEHRSVVAMTRSMRKLLDDEELAGVLAAASICFDTSVMEILGTLSLGGTVVLAEHALALPELPAAARVRTTIMVPSAMQGLLTTGGLPQGVRCAVLGGDVLKRPLVEQLHALAQPPRVLNVYGPTEHTVYCTATEIAAGTKTITIGKPTPNTRAYILDDAMQPVPIGVPGELHLAGDQLARGYLHDEVRTRERFIEMDPDGPIPDRRLYRTGDRCRWTDDGEIEFLGRVDQQIKLRGFRIELEEIESALESMPGVDVAAAAVVDTDGGKGMLVGYVASRDETVTGEAARAHLAQRLPRYMVPRTVMRLADLPRLPNGKLDRKRLPRPALELDHGASDVRLAHADITVSDVAGSPPEGLAQLSRQERHEALLATVRTEVARFLHLRDPGQVPPQQAFETLGLDSLDAVELGHRLSTTLGRKLPASTLIAHPTPNAVADHLLDALEHGGTDSHVGRSSGANSDTLGHFQSQLQSGHPPFLASRAPAWSATDKGTLIRALKHLLTRSGREPYSKLVRTGSGHKGTVADVHTGEEHEAIIWSTNLYLGLNRDPGVIQEARSALERFGTGMGTSPTASGMTDLHLHFEREFAALVGKPAGCLFSTGFTANLGVIAGIVGDRDVVVMDQLCHASIVDGARLSGARIRTFRHNDASDLQSVLESEASPYHTTLVVLEGVYSMGEGTAPVDEIVRTAKRHGALVLVDEAHSFGFYGPRGAGICAAQGVTDQVDFIMTTLSKALGSLGGVIAAREEHVALLKTSARAYVFQATTTPADIAAALAALRRLRSDDALRERLWDTTRYMRKRFSEAGYDLGTGDGPIVTPHFSDSDLLYAIARGLHARGIHATAVTYPIVERGRGRLRLICSASHTRDDVDRTLQTLIEVEREARTAQRAPDGPANGGDGSWAEPAAPNDTLKAANQRGREAPRGAPPRRVAVEAWAADFGHHLQQALATQPGPTPDLAVTIGLPDDEAPVTMRVDGREVTWTPPAATHVPTCSLRLSDARAVSALCASDAAGLLDSVIQGHCVLGGQVEPFVWLIGRIAERQGPEGFLR</sequence>
<dbReference type="Proteomes" id="UP000320431">
    <property type="component" value="Unassembled WGS sequence"/>
</dbReference>
<dbReference type="Pfam" id="PF00550">
    <property type="entry name" value="PP-binding"/>
    <property type="match status" value="1"/>
</dbReference>
<dbReference type="GO" id="GO:0043041">
    <property type="term" value="P:amino acid activation for nonribosomal peptide biosynthetic process"/>
    <property type="evidence" value="ECO:0007669"/>
    <property type="project" value="TreeGrafter"/>
</dbReference>
<comment type="cofactor">
    <cofactor evidence="1">
        <name>pyridoxal 5'-phosphate</name>
        <dbReference type="ChEBI" id="CHEBI:597326"/>
    </cofactor>
</comment>
<proteinExistence type="predicted"/>
<dbReference type="Gene3D" id="2.30.38.10">
    <property type="entry name" value="Luciferase, Domain 3"/>
    <property type="match status" value="1"/>
</dbReference>
<dbReference type="GO" id="GO:0030170">
    <property type="term" value="F:pyridoxal phosphate binding"/>
    <property type="evidence" value="ECO:0007669"/>
    <property type="project" value="InterPro"/>
</dbReference>
<keyword evidence="4" id="KW-0663">Pyridoxal phosphate</keyword>
<dbReference type="PROSITE" id="PS00012">
    <property type="entry name" value="PHOSPHOPANTETHEINE"/>
    <property type="match status" value="1"/>
</dbReference>
<keyword evidence="3" id="KW-0597">Phosphoprotein</keyword>
<dbReference type="InterPro" id="IPR000873">
    <property type="entry name" value="AMP-dep_synth/lig_dom"/>
</dbReference>
<dbReference type="GO" id="GO:0009366">
    <property type="term" value="C:enterobactin synthetase complex"/>
    <property type="evidence" value="ECO:0007669"/>
    <property type="project" value="TreeGrafter"/>
</dbReference>
<dbReference type="Pfam" id="PF00501">
    <property type="entry name" value="AMP-binding"/>
    <property type="match status" value="1"/>
</dbReference>
<dbReference type="GO" id="GO:0009239">
    <property type="term" value="P:enterobactin biosynthetic process"/>
    <property type="evidence" value="ECO:0007669"/>
    <property type="project" value="TreeGrafter"/>
</dbReference>
<dbReference type="InterPro" id="IPR006162">
    <property type="entry name" value="Ppantetheine_attach_site"/>
</dbReference>
<dbReference type="InterPro" id="IPR015422">
    <property type="entry name" value="PyrdxlP-dep_Trfase_small"/>
</dbReference>
<evidence type="ECO:0000256" key="2">
    <source>
        <dbReference type="ARBA" id="ARBA00022450"/>
    </source>
</evidence>
<dbReference type="SMART" id="SM01294">
    <property type="entry name" value="PKS_PP_betabranch"/>
    <property type="match status" value="1"/>
</dbReference>
<dbReference type="InterPro" id="IPR036736">
    <property type="entry name" value="ACP-like_sf"/>
</dbReference>
<comment type="caution">
    <text evidence="5">The sequence shown here is derived from an EMBL/GenBank/DDBJ whole genome shotgun (WGS) entry which is preliminary data.</text>
</comment>
<organism evidence="5 6">
    <name type="scientific">Marilutibacter maris</name>
    <dbReference type="NCBI Taxonomy" id="1605891"/>
    <lineage>
        <taxon>Bacteria</taxon>
        <taxon>Pseudomonadati</taxon>
        <taxon>Pseudomonadota</taxon>
        <taxon>Gammaproteobacteria</taxon>
        <taxon>Lysobacterales</taxon>
        <taxon>Lysobacteraceae</taxon>
        <taxon>Marilutibacter</taxon>
    </lineage>
</organism>
<dbReference type="EMBL" id="VICD02000086">
    <property type="protein sequence ID" value="KAB8193946.1"/>
    <property type="molecule type" value="Genomic_DNA"/>
</dbReference>
<dbReference type="PROSITE" id="PS50075">
    <property type="entry name" value="CARRIER"/>
    <property type="match status" value="1"/>
</dbReference>
<protein>
    <submittedName>
        <fullName evidence="5">Amino acid adenylation domain-containing protein</fullName>
    </submittedName>
</protein>
<dbReference type="NCBIfam" id="TIGR01733">
    <property type="entry name" value="AA-adenyl-dom"/>
    <property type="match status" value="1"/>
</dbReference>
<gene>
    <name evidence="5" type="ORF">FKV24_006230</name>
</gene>
<accession>A0A508AYK1</accession>
<dbReference type="Pfam" id="PF00155">
    <property type="entry name" value="Aminotran_1_2"/>
    <property type="match status" value="1"/>
</dbReference>
<dbReference type="PANTHER" id="PTHR45527">
    <property type="entry name" value="NONRIBOSOMAL PEPTIDE SYNTHETASE"/>
    <property type="match status" value="1"/>
</dbReference>
<dbReference type="SUPFAM" id="SSF53383">
    <property type="entry name" value="PLP-dependent transferases"/>
    <property type="match status" value="1"/>
</dbReference>
<dbReference type="GO" id="GO:0031177">
    <property type="term" value="F:phosphopantetheine binding"/>
    <property type="evidence" value="ECO:0007669"/>
    <property type="project" value="InterPro"/>
</dbReference>
<dbReference type="Gene3D" id="3.40.50.980">
    <property type="match status" value="2"/>
</dbReference>
<dbReference type="Gene3D" id="3.90.1150.10">
    <property type="entry name" value="Aspartate Aminotransferase, domain 1"/>
    <property type="match status" value="1"/>
</dbReference>
<dbReference type="InterPro" id="IPR020845">
    <property type="entry name" value="AMP-binding_CS"/>
</dbReference>
<dbReference type="PANTHER" id="PTHR45527:SF1">
    <property type="entry name" value="FATTY ACID SYNTHASE"/>
    <property type="match status" value="1"/>
</dbReference>
<keyword evidence="2" id="KW-0596">Phosphopantetheine</keyword>
<dbReference type="InterPro" id="IPR020806">
    <property type="entry name" value="PKS_PP-bd"/>
</dbReference>
<dbReference type="PROSITE" id="PS00599">
    <property type="entry name" value="AA_TRANSFER_CLASS_2"/>
    <property type="match status" value="1"/>
</dbReference>
<dbReference type="InterPro" id="IPR001917">
    <property type="entry name" value="Aminotrans_II_pyridoxalP_BS"/>
</dbReference>
<dbReference type="InterPro" id="IPR009081">
    <property type="entry name" value="PP-bd_ACP"/>
</dbReference>
<dbReference type="Gene3D" id="1.10.1200.10">
    <property type="entry name" value="ACP-like"/>
    <property type="match status" value="1"/>
</dbReference>
<dbReference type="SUPFAM" id="SSF47336">
    <property type="entry name" value="ACP-like"/>
    <property type="match status" value="1"/>
</dbReference>
<dbReference type="SMART" id="SM00823">
    <property type="entry name" value="PKS_PP"/>
    <property type="match status" value="1"/>
</dbReference>
<evidence type="ECO:0000256" key="3">
    <source>
        <dbReference type="ARBA" id="ARBA00022553"/>
    </source>
</evidence>
<dbReference type="Pfam" id="PF13193">
    <property type="entry name" value="AMP-binding_C"/>
    <property type="match status" value="1"/>
</dbReference>
<evidence type="ECO:0000256" key="4">
    <source>
        <dbReference type="ARBA" id="ARBA00022898"/>
    </source>
</evidence>
<evidence type="ECO:0000256" key="1">
    <source>
        <dbReference type="ARBA" id="ARBA00001933"/>
    </source>
</evidence>
<dbReference type="InterPro" id="IPR015421">
    <property type="entry name" value="PyrdxlP-dep_Trfase_major"/>
</dbReference>
<dbReference type="FunFam" id="3.40.50.980:FF:000001">
    <property type="entry name" value="Non-ribosomal peptide synthetase"/>
    <property type="match status" value="1"/>
</dbReference>
<dbReference type="InterPro" id="IPR015424">
    <property type="entry name" value="PyrdxlP-dep_Trfase"/>
</dbReference>
<dbReference type="Gene3D" id="3.30.300.30">
    <property type="match status" value="1"/>
</dbReference>
<dbReference type="GO" id="GO:0047527">
    <property type="term" value="F:2,3-dihydroxybenzoate-serine ligase activity"/>
    <property type="evidence" value="ECO:0007669"/>
    <property type="project" value="TreeGrafter"/>
</dbReference>
<dbReference type="AlphaFoldDB" id="A0A508AYK1"/>
<name>A0A508AYK1_9GAMM</name>
<dbReference type="GO" id="GO:0016740">
    <property type="term" value="F:transferase activity"/>
    <property type="evidence" value="ECO:0007669"/>
    <property type="project" value="InterPro"/>
</dbReference>
<dbReference type="InterPro" id="IPR004839">
    <property type="entry name" value="Aminotransferase_I/II_large"/>
</dbReference>
<dbReference type="GO" id="GO:0005829">
    <property type="term" value="C:cytosol"/>
    <property type="evidence" value="ECO:0007669"/>
    <property type="project" value="TreeGrafter"/>
</dbReference>
<dbReference type="InterPro" id="IPR045851">
    <property type="entry name" value="AMP-bd_C_sf"/>
</dbReference>
<evidence type="ECO:0000313" key="5">
    <source>
        <dbReference type="EMBL" id="KAB8193946.1"/>
    </source>
</evidence>
<dbReference type="PROSITE" id="PS00455">
    <property type="entry name" value="AMP_BINDING"/>
    <property type="match status" value="1"/>
</dbReference>
<dbReference type="SUPFAM" id="SSF56801">
    <property type="entry name" value="Acetyl-CoA synthetase-like"/>
    <property type="match status" value="1"/>
</dbReference>
<dbReference type="InterPro" id="IPR025110">
    <property type="entry name" value="AMP-bd_C"/>
</dbReference>
<dbReference type="Gene3D" id="3.40.640.10">
    <property type="entry name" value="Type I PLP-dependent aspartate aminotransferase-like (Major domain)"/>
    <property type="match status" value="1"/>
</dbReference>
<dbReference type="InterPro" id="IPR010071">
    <property type="entry name" value="AA_adenyl_dom"/>
</dbReference>
<reference evidence="5 6" key="1">
    <citation type="submission" date="2019-10" db="EMBL/GenBank/DDBJ databases">
        <title>Lysobacter alkalisoli sp. nov., isolated from saline-alkaline soil.</title>
        <authorList>
            <person name="Sun J.-Q."/>
        </authorList>
    </citation>
    <scope>NUCLEOTIDE SEQUENCE [LARGE SCALE GENOMIC DNA]</scope>
    <source>
        <strain evidence="5 6">KCTC 42381</strain>
    </source>
</reference>